<evidence type="ECO:0000256" key="1">
    <source>
        <dbReference type="ARBA" id="ARBA00007637"/>
    </source>
</evidence>
<dbReference type="SUPFAM" id="SSF51735">
    <property type="entry name" value="NAD(P)-binding Rossmann-fold domains"/>
    <property type="match status" value="1"/>
</dbReference>
<dbReference type="InterPro" id="IPR036291">
    <property type="entry name" value="NAD(P)-bd_dom_sf"/>
</dbReference>
<name>A0A537M252_9BACT</name>
<evidence type="ECO:0000313" key="4">
    <source>
        <dbReference type="Proteomes" id="UP000320393"/>
    </source>
</evidence>
<dbReference type="AlphaFoldDB" id="A0A537M252"/>
<dbReference type="Gene3D" id="3.40.50.720">
    <property type="entry name" value="NAD(P)-binding Rossmann-like Domain"/>
    <property type="match status" value="1"/>
</dbReference>
<gene>
    <name evidence="3" type="ORF">E6H02_03375</name>
</gene>
<comment type="similarity">
    <text evidence="1">Belongs to the NAD(P)-dependent epimerase/dehydratase family.</text>
</comment>
<dbReference type="EMBL" id="VBAM01000113">
    <property type="protein sequence ID" value="TMJ14353.1"/>
    <property type="molecule type" value="Genomic_DNA"/>
</dbReference>
<sequence length="310" mass="33564">MRILVTGGAGFIGSHVADAYLREGHQVAVVDALVGGGGNRTPRGATSYQEDIRRPALAEVFRKERPEVVSHHAAQANLRRSIEDPAADGETNVLGTLRVLDLAARFGVKQVIFSSTGGALYGEPRSLPVGEDDPVLPMAPYGFHKYLGEQYVGYYRRVHGLGAVVFRYANVYGPRQDPSTEAGVISIFTEAILGGRAPVIFGDGTQTRDFVYVGDVAEANVRALGRSIDAPIHIATGIETSVNDLYARLRALTRSTVDAVHGPPIPGEVRRICLGIGRAKELLGWRPRTPLEEGLRRTVEWFKTERGAPT</sequence>
<reference evidence="3 4" key="1">
    <citation type="journal article" date="2019" name="Nat. Microbiol.">
        <title>Mediterranean grassland soil C-N compound turnover is dependent on rainfall and depth, and is mediated by genomically divergent microorganisms.</title>
        <authorList>
            <person name="Diamond S."/>
            <person name="Andeer P.F."/>
            <person name="Li Z."/>
            <person name="Crits-Christoph A."/>
            <person name="Burstein D."/>
            <person name="Anantharaman K."/>
            <person name="Lane K.R."/>
            <person name="Thomas B.C."/>
            <person name="Pan C."/>
            <person name="Northen T.R."/>
            <person name="Banfield J.F."/>
        </authorList>
    </citation>
    <scope>NUCLEOTIDE SEQUENCE [LARGE SCALE GENOMIC DNA]</scope>
    <source>
        <strain evidence="3">NP_5</strain>
    </source>
</reference>
<accession>A0A537M252</accession>
<dbReference type="PANTHER" id="PTHR43000">
    <property type="entry name" value="DTDP-D-GLUCOSE 4,6-DEHYDRATASE-RELATED"/>
    <property type="match status" value="1"/>
</dbReference>
<proteinExistence type="inferred from homology"/>
<dbReference type="InterPro" id="IPR001509">
    <property type="entry name" value="Epimerase_deHydtase"/>
</dbReference>
<comment type="caution">
    <text evidence="3">The sequence shown here is derived from an EMBL/GenBank/DDBJ whole genome shotgun (WGS) entry which is preliminary data.</text>
</comment>
<dbReference type="Pfam" id="PF01370">
    <property type="entry name" value="Epimerase"/>
    <property type="match status" value="1"/>
</dbReference>
<evidence type="ECO:0000313" key="3">
    <source>
        <dbReference type="EMBL" id="TMJ14353.1"/>
    </source>
</evidence>
<feature type="domain" description="NAD-dependent epimerase/dehydratase" evidence="2">
    <location>
        <begin position="3"/>
        <end position="226"/>
    </location>
</feature>
<protein>
    <submittedName>
        <fullName evidence="3">NAD-dependent epimerase/dehydratase family protein</fullName>
    </submittedName>
</protein>
<dbReference type="Gene3D" id="3.90.25.10">
    <property type="entry name" value="UDP-galactose 4-epimerase, domain 1"/>
    <property type="match status" value="1"/>
</dbReference>
<evidence type="ECO:0000259" key="2">
    <source>
        <dbReference type="Pfam" id="PF01370"/>
    </source>
</evidence>
<dbReference type="Proteomes" id="UP000320393">
    <property type="component" value="Unassembled WGS sequence"/>
</dbReference>
<organism evidence="3 4">
    <name type="scientific">Candidatus Segetimicrobium genomatis</name>
    <dbReference type="NCBI Taxonomy" id="2569760"/>
    <lineage>
        <taxon>Bacteria</taxon>
        <taxon>Bacillati</taxon>
        <taxon>Candidatus Sysuimicrobiota</taxon>
        <taxon>Candidatus Sysuimicrobiia</taxon>
        <taxon>Candidatus Sysuimicrobiales</taxon>
        <taxon>Candidatus Segetimicrobiaceae</taxon>
        <taxon>Candidatus Segetimicrobium</taxon>
    </lineage>
</organism>